<dbReference type="InterPro" id="IPR007081">
    <property type="entry name" value="RNA_pol_Rpb1_5"/>
</dbReference>
<evidence type="ECO:0000256" key="6">
    <source>
        <dbReference type="ARBA" id="ARBA00022695"/>
    </source>
</evidence>
<dbReference type="InterPro" id="IPR044893">
    <property type="entry name" value="RNA_pol_Rpb1_clamp_domain"/>
</dbReference>
<feature type="non-terminal residue" evidence="16">
    <location>
        <position position="1025"/>
    </location>
</feature>
<dbReference type="FunFam" id="3.30.1490.180:FF:000001">
    <property type="entry name" value="DNA-directed RNA polymerase subunit"/>
    <property type="match status" value="1"/>
</dbReference>
<dbReference type="EC" id="2.7.7.6" evidence="14"/>
<evidence type="ECO:0000259" key="15">
    <source>
        <dbReference type="SMART" id="SM00663"/>
    </source>
</evidence>
<keyword evidence="11 14" id="KW-0804">Transcription</keyword>
<dbReference type="NCBIfam" id="NF006336">
    <property type="entry name" value="PRK08566.1"/>
    <property type="match status" value="1"/>
</dbReference>
<evidence type="ECO:0000256" key="1">
    <source>
        <dbReference type="ARBA" id="ARBA00004123"/>
    </source>
</evidence>
<keyword evidence="10" id="KW-0460">Magnesium</keyword>
<dbReference type="Pfam" id="PF04992">
    <property type="entry name" value="RNA_pol_Rpb1_6"/>
    <property type="match status" value="1"/>
</dbReference>
<dbReference type="InterPro" id="IPR038120">
    <property type="entry name" value="Rpb1_funnel_sf"/>
</dbReference>
<dbReference type="GO" id="GO:0046872">
    <property type="term" value="F:metal ion binding"/>
    <property type="evidence" value="ECO:0007669"/>
    <property type="project" value="UniProtKB-KW"/>
</dbReference>
<reference evidence="16" key="1">
    <citation type="journal article" date="2006" name="BMC Evol. Biol.">
        <title>Loss of the flagellum happened only once in the fungal lineage: phylogenetic structure of kingdom Fungi inferred from RNA polymerase II subunit genes.</title>
        <authorList>
            <person name="Liu Y.J."/>
            <person name="Hodson M.C."/>
            <person name="Hall B.D."/>
        </authorList>
    </citation>
    <scope>NUCLEOTIDE SEQUENCE</scope>
    <source>
        <strain evidence="16">COL-18-3</strain>
    </source>
</reference>
<feature type="non-terminal residue" evidence="16">
    <location>
        <position position="1"/>
    </location>
</feature>
<evidence type="ECO:0000256" key="2">
    <source>
        <dbReference type="ARBA" id="ARBA00006460"/>
    </source>
</evidence>
<dbReference type="PANTHER" id="PTHR19376:SF37">
    <property type="entry name" value="DNA-DIRECTED RNA POLYMERASE II SUBUNIT RPB1"/>
    <property type="match status" value="1"/>
</dbReference>
<keyword evidence="4" id="KW-0597">Phosphoprotein</keyword>
<keyword evidence="7" id="KW-0479">Metal-binding</keyword>
<keyword evidence="9" id="KW-0862">Zinc</keyword>
<dbReference type="InterPro" id="IPR000722">
    <property type="entry name" value="RNA_pol_asu"/>
</dbReference>
<evidence type="ECO:0000313" key="16">
    <source>
        <dbReference type="EMBL" id="ABM26991.1"/>
    </source>
</evidence>
<dbReference type="GO" id="GO:0006351">
    <property type="term" value="P:DNA-templated transcription"/>
    <property type="evidence" value="ECO:0007669"/>
    <property type="project" value="InterPro"/>
</dbReference>
<dbReference type="Gene3D" id="3.30.1490.180">
    <property type="entry name" value="RNA polymerase ii"/>
    <property type="match status" value="1"/>
</dbReference>
<comment type="similarity">
    <text evidence="2 14">Belongs to the RNA polymerase beta' chain family.</text>
</comment>
<evidence type="ECO:0000256" key="14">
    <source>
        <dbReference type="RuleBase" id="RU004279"/>
    </source>
</evidence>
<evidence type="ECO:0000256" key="4">
    <source>
        <dbReference type="ARBA" id="ARBA00022553"/>
    </source>
</evidence>
<dbReference type="Pfam" id="PF04997">
    <property type="entry name" value="RNA_pol_Rpb1_1"/>
    <property type="match status" value="1"/>
</dbReference>
<dbReference type="FunFam" id="1.10.274.100:FF:000001">
    <property type="entry name" value="DNA-directed RNA polymerase subunit"/>
    <property type="match status" value="1"/>
</dbReference>
<dbReference type="InterPro" id="IPR007083">
    <property type="entry name" value="RNA_pol_Rpb1_4"/>
</dbReference>
<evidence type="ECO:0000256" key="9">
    <source>
        <dbReference type="ARBA" id="ARBA00022833"/>
    </source>
</evidence>
<dbReference type="Pfam" id="PF00623">
    <property type="entry name" value="RNA_pol_Rpb1_2"/>
    <property type="match status" value="1"/>
</dbReference>
<evidence type="ECO:0000256" key="12">
    <source>
        <dbReference type="ARBA" id="ARBA00023242"/>
    </source>
</evidence>
<dbReference type="InterPro" id="IPR007066">
    <property type="entry name" value="RNA_pol_Rpb1_3"/>
</dbReference>
<keyword evidence="5 14" id="KW-0808">Transferase</keyword>
<keyword evidence="6 14" id="KW-0548">Nucleotidyltransferase</keyword>
<dbReference type="FunFam" id="1.10.132.30:FF:000001">
    <property type="entry name" value="DNA-directed RNA polymerase subunit"/>
    <property type="match status" value="1"/>
</dbReference>
<evidence type="ECO:0000256" key="8">
    <source>
        <dbReference type="ARBA" id="ARBA00022737"/>
    </source>
</evidence>
<evidence type="ECO:0000256" key="11">
    <source>
        <dbReference type="ARBA" id="ARBA00023163"/>
    </source>
</evidence>
<evidence type="ECO:0000256" key="13">
    <source>
        <dbReference type="ARBA" id="ARBA00048552"/>
    </source>
</evidence>
<protein>
    <recommendedName>
        <fullName evidence="14">DNA-directed RNA polymerase subunit</fullName>
        <ecNumber evidence="14">2.7.7.6</ecNumber>
    </recommendedName>
</protein>
<dbReference type="InterPro" id="IPR042102">
    <property type="entry name" value="RNA_pol_Rpb1_3_sf"/>
</dbReference>
<dbReference type="AlphaFoldDB" id="A1YIB2"/>
<dbReference type="InterPro" id="IPR007075">
    <property type="entry name" value="RNA_pol_Rpb1_6"/>
</dbReference>
<dbReference type="InterPro" id="IPR007080">
    <property type="entry name" value="RNA_pol_Rpb1_1"/>
</dbReference>
<comment type="catalytic activity">
    <reaction evidence="13 14">
        <text>RNA(n) + a ribonucleoside 5'-triphosphate = RNA(n+1) + diphosphate</text>
        <dbReference type="Rhea" id="RHEA:21248"/>
        <dbReference type="Rhea" id="RHEA-COMP:14527"/>
        <dbReference type="Rhea" id="RHEA-COMP:17342"/>
        <dbReference type="ChEBI" id="CHEBI:33019"/>
        <dbReference type="ChEBI" id="CHEBI:61557"/>
        <dbReference type="ChEBI" id="CHEBI:140395"/>
        <dbReference type="EC" id="2.7.7.6"/>
    </reaction>
</comment>
<dbReference type="Pfam" id="PF05000">
    <property type="entry name" value="RNA_pol_Rpb1_4"/>
    <property type="match status" value="1"/>
</dbReference>
<dbReference type="Gene3D" id="2.40.40.20">
    <property type="match status" value="1"/>
</dbReference>
<evidence type="ECO:0000256" key="7">
    <source>
        <dbReference type="ARBA" id="ARBA00022723"/>
    </source>
</evidence>
<dbReference type="Gene3D" id="1.10.132.30">
    <property type="match status" value="1"/>
</dbReference>
<dbReference type="Gene3D" id="6.20.50.80">
    <property type="match status" value="1"/>
</dbReference>
<name>A1YIB2_ZANCU</name>
<sequence>HIELARPVFHPGFVTKIKKILECVCWYCSKLKIDETEVAYQMAQKVKNSNRRLKLVWDVCKSRMVCEASVEADEREINISRADEDLRREEVEGMLGTKRKALGHGGCGHKQPTFRKDGLKLTATFKGVALSGGEDTEGKQVLTVLQVLQVLKKISDTDVRAIGMNPEYARPEWLIISVMPVPPMCVRPSIQMDATRHSEDDLTYKLNDILKANARVRSCEVEGAPQHIIDEFETLLQFHVATFINNDISGIPQALQKSGRPIKSIRARLKGKEGRLRGNLMGKRVDFSARTVISGDPNLEIDQVGVPKAIAKNLTYPEVVTPYNIDRLQELVQNGPTEHPGAKYVIRDSGERIDLKYSKRGGDIPLQIGYKVERSLMDNDVVIFNRQPSLHKMSMMGHRVKVMDYSTFRLNLSVTSPYNADFDGDEMNLHLPQSEETRAEVRELCMVPKQIVSPQGNRPIMGIVQDTLCAMIMFTKRDNLMKQDLVMDLLLKVPGWDGMIPPPCILKPQPLWSGKQLYSLLIPDGINCYTFLKEHPDLETSWSSPGDTRVVVENGVLLSGIVCKQTVGAVRGGLVHTIFNELGPEATKVFLGGTQRVINQWLVTNGFSIGIGDTITDASTMDSVSKIISEAHRIVDQIIKDCIEDKMKGLPGMTYKETFENNINFELNKARENAGKSVQAQLKDCNNVRKMVVSGSKGSYINVSQMTAAVGQQNVEGKRIPFGFRDRTLPHFTKDDYTPHSRGFVENSYLSGLTPQEFYFHAMGGREGLIDTAVKTAETGYIQRRLVKALEDVMVHYDGTVRNSLGAIIEFAYGHDGADASLLENQKVASVRCSDARFEKMYKVDVMDPAKSFRSDSLDFSILKTIEANDGVQQVLDAEYQTLLTDRKLMQTFISPNGEDTFPLPVNLARMITNARQLFKIDSRKPSNLHPVTIVNSINQLIDRLVVVRGSDPLSIEAQNNAVMLLKIHLRSTLSSKRVIEEFHLDSNAFDWVVGEIETRFKRTLVNPGEMVGTLAAQSIGEPAT</sequence>
<keyword evidence="12" id="KW-0539">Nucleus</keyword>
<dbReference type="SUPFAM" id="SSF64484">
    <property type="entry name" value="beta and beta-prime subunits of DNA dependent RNA-polymerase"/>
    <property type="match status" value="1"/>
</dbReference>
<comment type="subcellular location">
    <subcellularLocation>
        <location evidence="1">Nucleus</location>
    </subcellularLocation>
</comment>
<accession>A1YIB2</accession>
<comment type="function">
    <text evidence="14">DNA-dependent RNA polymerase catalyzes the transcription of DNA into RNA using the four ribonucleoside triphosphates as substrates.</text>
</comment>
<evidence type="ECO:0000256" key="5">
    <source>
        <dbReference type="ARBA" id="ARBA00022679"/>
    </source>
</evidence>
<dbReference type="InterPro" id="IPR045867">
    <property type="entry name" value="DNA-dir_RpoC_beta_prime"/>
</dbReference>
<dbReference type="Gene3D" id="4.10.860.120">
    <property type="entry name" value="RNA polymerase II, clamp domain"/>
    <property type="match status" value="1"/>
</dbReference>
<dbReference type="Pfam" id="PF04998">
    <property type="entry name" value="RNA_pol_Rpb1_5"/>
    <property type="match status" value="1"/>
</dbReference>
<gene>
    <name evidence="16" type="primary">RPB1</name>
</gene>
<dbReference type="EMBL" id="EF014378">
    <property type="protein sequence ID" value="ABM26991.1"/>
    <property type="molecule type" value="Genomic_DNA"/>
</dbReference>
<proteinExistence type="inferred from homology"/>
<dbReference type="PANTHER" id="PTHR19376">
    <property type="entry name" value="DNA-DIRECTED RNA POLYMERASE"/>
    <property type="match status" value="1"/>
</dbReference>
<evidence type="ECO:0000256" key="3">
    <source>
        <dbReference type="ARBA" id="ARBA00022478"/>
    </source>
</evidence>
<dbReference type="Pfam" id="PF04983">
    <property type="entry name" value="RNA_pol_Rpb1_3"/>
    <property type="match status" value="1"/>
</dbReference>
<feature type="domain" description="RNA polymerase N-terminal" evidence="15">
    <location>
        <begin position="172"/>
        <end position="475"/>
    </location>
</feature>
<dbReference type="Gene3D" id="6.10.250.2940">
    <property type="match status" value="1"/>
</dbReference>
<dbReference type="InterPro" id="IPR006592">
    <property type="entry name" value="RNA_pol_N"/>
</dbReference>
<dbReference type="FunFam" id="2.40.40.20:FF:000019">
    <property type="entry name" value="DNA-directed RNA polymerase II subunit RPB1"/>
    <property type="match status" value="1"/>
</dbReference>
<dbReference type="GO" id="GO:0003899">
    <property type="term" value="F:DNA-directed RNA polymerase activity"/>
    <property type="evidence" value="ECO:0007669"/>
    <property type="project" value="UniProtKB-EC"/>
</dbReference>
<dbReference type="GO" id="GO:0003677">
    <property type="term" value="F:DNA binding"/>
    <property type="evidence" value="ECO:0007669"/>
    <property type="project" value="InterPro"/>
</dbReference>
<dbReference type="GO" id="GO:0005665">
    <property type="term" value="C:RNA polymerase II, core complex"/>
    <property type="evidence" value="ECO:0007669"/>
    <property type="project" value="TreeGrafter"/>
</dbReference>
<dbReference type="SMART" id="SM00663">
    <property type="entry name" value="RPOLA_N"/>
    <property type="match status" value="1"/>
</dbReference>
<evidence type="ECO:0000256" key="10">
    <source>
        <dbReference type="ARBA" id="ARBA00022842"/>
    </source>
</evidence>
<dbReference type="Gene3D" id="1.10.274.100">
    <property type="entry name" value="RNA polymerase Rpb1, domain 3"/>
    <property type="match status" value="1"/>
</dbReference>
<keyword evidence="3 14" id="KW-0240">DNA-directed RNA polymerase</keyword>
<organism evidence="16">
    <name type="scientific">Zancudomyces culisetae</name>
    <name type="common">Gut fungus</name>
    <name type="synonym">Smittium culisetae</name>
    <dbReference type="NCBI Taxonomy" id="1213189"/>
    <lineage>
        <taxon>Eukaryota</taxon>
        <taxon>Fungi</taxon>
        <taxon>Fungi incertae sedis</taxon>
        <taxon>Zoopagomycota</taxon>
        <taxon>Kickxellomycotina</taxon>
        <taxon>Harpellomycetes</taxon>
        <taxon>Harpellales</taxon>
        <taxon>Legeriomycetaceae</taxon>
        <taxon>Zancudomyces</taxon>
    </lineage>
</organism>
<dbReference type="CDD" id="cd02733">
    <property type="entry name" value="RNAP_II_RPB1_N"/>
    <property type="match status" value="1"/>
</dbReference>
<keyword evidence="8" id="KW-0677">Repeat</keyword>